<dbReference type="EMBL" id="FLUP01000001">
    <property type="protein sequence ID" value="SBW06313.1"/>
    <property type="molecule type" value="Genomic_DNA"/>
</dbReference>
<sequence length="113" mass="12442">MGKTIATIVFAVLLTAVVVWLVWQGREQAVQMGKLEETAKANAAAVQEQKEWAGDVDKALEGWRVQRDAQDKKTADLRKQLEAARHDDKTFSAWADSPLPDAAVRLLQSGAAR</sequence>
<dbReference type="RefSeq" id="WP_227119382.1">
    <property type="nucleotide sequence ID" value="NZ_LT598928.1"/>
</dbReference>
<reference evidence="2" key="1">
    <citation type="submission" date="2016-04" db="EMBL/GenBank/DDBJ databases">
        <authorList>
            <person name="Evans L.H."/>
            <person name="Alamgir A."/>
            <person name="Owens N."/>
            <person name="Weber N.D."/>
            <person name="Virtaneva K."/>
            <person name="Barbian K."/>
            <person name="Babar A."/>
            <person name="Rosenke K."/>
        </authorList>
    </citation>
    <scope>NUCLEOTIDE SEQUENCE</scope>
    <source>
        <strain evidence="2">92-2</strain>
    </source>
</reference>
<evidence type="ECO:0000256" key="1">
    <source>
        <dbReference type="SAM" id="Phobius"/>
    </source>
</evidence>
<gene>
    <name evidence="2" type="ORF">KM92DES2_12173</name>
</gene>
<keyword evidence="1" id="KW-0472">Membrane</keyword>
<organism evidence="2">
    <name type="scientific">uncultured Desulfovibrio sp</name>
    <dbReference type="NCBI Taxonomy" id="167968"/>
    <lineage>
        <taxon>Bacteria</taxon>
        <taxon>Pseudomonadati</taxon>
        <taxon>Thermodesulfobacteriota</taxon>
        <taxon>Desulfovibrionia</taxon>
        <taxon>Desulfovibrionales</taxon>
        <taxon>Desulfovibrionaceae</taxon>
        <taxon>Desulfovibrio</taxon>
        <taxon>environmental samples</taxon>
    </lineage>
</organism>
<feature type="transmembrane region" description="Helical" evidence="1">
    <location>
        <begin position="6"/>
        <end position="23"/>
    </location>
</feature>
<dbReference type="AlphaFoldDB" id="A0A212K3N8"/>
<keyword evidence="1" id="KW-1133">Transmembrane helix</keyword>
<name>A0A212K3N8_9BACT</name>
<accession>A0A212K3N8</accession>
<protein>
    <recommendedName>
        <fullName evidence="3">Phage lysis regulatory protein, LysB family</fullName>
    </recommendedName>
</protein>
<evidence type="ECO:0008006" key="3">
    <source>
        <dbReference type="Google" id="ProtNLM"/>
    </source>
</evidence>
<proteinExistence type="predicted"/>
<evidence type="ECO:0000313" key="2">
    <source>
        <dbReference type="EMBL" id="SBW06313.1"/>
    </source>
</evidence>
<keyword evidence="1" id="KW-0812">Transmembrane</keyword>